<evidence type="ECO:0000256" key="2">
    <source>
        <dbReference type="ARBA" id="ARBA00022598"/>
    </source>
</evidence>
<dbReference type="EMBL" id="CAMPGE010006296">
    <property type="protein sequence ID" value="CAI2365143.1"/>
    <property type="molecule type" value="Genomic_DNA"/>
</dbReference>
<keyword evidence="4 8" id="KW-0067">ATP-binding</keyword>
<feature type="binding site" evidence="7">
    <location>
        <position position="302"/>
    </location>
    <ligand>
        <name>L-serine</name>
        <dbReference type="ChEBI" id="CHEBI:33384"/>
    </ligand>
</feature>
<evidence type="ECO:0000256" key="3">
    <source>
        <dbReference type="ARBA" id="ARBA00022741"/>
    </source>
</evidence>
<dbReference type="InterPro" id="IPR002314">
    <property type="entry name" value="aa-tRNA-synt_IIb"/>
</dbReference>
<feature type="binding site" evidence="8">
    <location>
        <begin position="302"/>
        <end position="304"/>
    </location>
    <ligand>
        <name>ATP</name>
        <dbReference type="ChEBI" id="CHEBI:30616"/>
    </ligand>
</feature>
<evidence type="ECO:0000256" key="1">
    <source>
        <dbReference type="ARBA" id="ARBA00012840"/>
    </source>
</evidence>
<dbReference type="NCBIfam" id="TIGR00414">
    <property type="entry name" value="serS"/>
    <property type="match status" value="1"/>
</dbReference>
<dbReference type="PROSITE" id="PS50862">
    <property type="entry name" value="AA_TRNA_LIGASE_II"/>
    <property type="match status" value="1"/>
</dbReference>
<feature type="site" description="Important for serine binding" evidence="7">
    <location>
        <position position="423"/>
    </location>
</feature>
<dbReference type="SUPFAM" id="SSF55681">
    <property type="entry name" value="Class II aaRS and biotin synthetases"/>
    <property type="match status" value="1"/>
</dbReference>
<feature type="binding site" evidence="7">
    <location>
        <position position="324"/>
    </location>
    <ligand>
        <name>L-serine</name>
        <dbReference type="ChEBI" id="CHEBI:33384"/>
    </ligand>
</feature>
<dbReference type="EC" id="6.1.1.11" evidence="1"/>
<evidence type="ECO:0000313" key="10">
    <source>
        <dbReference type="EMBL" id="CAI2365143.1"/>
    </source>
</evidence>
<dbReference type="InterPro" id="IPR006195">
    <property type="entry name" value="aa-tRNA-synth_II"/>
</dbReference>
<dbReference type="InterPro" id="IPR015866">
    <property type="entry name" value="Ser-tRNA-synth_1_N"/>
</dbReference>
<evidence type="ECO:0000256" key="4">
    <source>
        <dbReference type="ARBA" id="ARBA00022840"/>
    </source>
</evidence>
<feature type="binding site" evidence="7">
    <location>
        <position position="271"/>
    </location>
    <ligand>
        <name>L-serine</name>
        <dbReference type="ChEBI" id="CHEBI:33384"/>
    </ligand>
</feature>
<dbReference type="Gene3D" id="3.30.930.10">
    <property type="entry name" value="Bira Bifunctional Protein, Domain 2"/>
    <property type="match status" value="1"/>
</dbReference>
<dbReference type="GO" id="GO:0004828">
    <property type="term" value="F:serine-tRNA ligase activity"/>
    <property type="evidence" value="ECO:0007669"/>
    <property type="project" value="UniProtKB-EC"/>
</dbReference>
<gene>
    <name evidence="10" type="ORF">ECRASSUSDP1_LOCUS6493</name>
</gene>
<dbReference type="InterPro" id="IPR010978">
    <property type="entry name" value="tRNA-bd_arm"/>
</dbReference>
<dbReference type="GO" id="GO:0006434">
    <property type="term" value="P:seryl-tRNA aminoacylation"/>
    <property type="evidence" value="ECO:0007669"/>
    <property type="project" value="InterPro"/>
</dbReference>
<name>A0AAD1X6P6_EUPCR</name>
<dbReference type="AlphaFoldDB" id="A0AAD1X6P6"/>
<keyword evidence="3" id="KW-0547">Nucleotide-binding</keyword>
<dbReference type="SUPFAM" id="SSF46589">
    <property type="entry name" value="tRNA-binding arm"/>
    <property type="match status" value="1"/>
</dbReference>
<dbReference type="Pfam" id="PF02403">
    <property type="entry name" value="Seryl_tRNA_N"/>
    <property type="match status" value="1"/>
</dbReference>
<keyword evidence="2" id="KW-0436">Ligase</keyword>
<feature type="binding site" evidence="7">
    <location>
        <position position="421"/>
    </location>
    <ligand>
        <name>L-serine</name>
        <dbReference type="ChEBI" id="CHEBI:33384"/>
    </ligand>
</feature>
<dbReference type="Pfam" id="PF00587">
    <property type="entry name" value="tRNA-synt_2b"/>
    <property type="match status" value="1"/>
</dbReference>
<keyword evidence="11" id="KW-1185">Reference proteome</keyword>
<accession>A0AAD1X6P6</accession>
<evidence type="ECO:0000256" key="5">
    <source>
        <dbReference type="ARBA" id="ARBA00023146"/>
    </source>
</evidence>
<comment type="caution">
    <text evidence="10">The sequence shown here is derived from an EMBL/GenBank/DDBJ whole genome shotgun (WGS) entry which is preliminary data.</text>
</comment>
<proteinExistence type="predicted"/>
<dbReference type="InterPro" id="IPR002317">
    <property type="entry name" value="Ser-tRNA-ligase_type_1"/>
</dbReference>
<dbReference type="Proteomes" id="UP001295684">
    <property type="component" value="Unassembled WGS sequence"/>
</dbReference>
<evidence type="ECO:0000256" key="8">
    <source>
        <dbReference type="PIRSR" id="PIRSR001529-2"/>
    </source>
</evidence>
<dbReference type="GO" id="GO:0005524">
    <property type="term" value="F:ATP binding"/>
    <property type="evidence" value="ECO:0007669"/>
    <property type="project" value="UniProtKB-KW"/>
</dbReference>
<protein>
    <recommendedName>
        <fullName evidence="1">serine--tRNA ligase</fullName>
        <ecNumber evidence="1">6.1.1.11</ecNumber>
    </recommendedName>
    <alternativeName>
        <fullName evidence="6">Seryl-tRNA synthetase</fullName>
    </alternativeName>
</protein>
<dbReference type="PRINTS" id="PR00981">
    <property type="entry name" value="TRNASYNTHSER"/>
</dbReference>
<feature type="domain" description="Aminoacyl-transfer RNA synthetases class-II family profile" evidence="9">
    <location>
        <begin position="226"/>
        <end position="448"/>
    </location>
</feature>
<dbReference type="InterPro" id="IPR045864">
    <property type="entry name" value="aa-tRNA-synth_II/BPL/LPL"/>
</dbReference>
<dbReference type="InterPro" id="IPR042103">
    <property type="entry name" value="SerRS_1_N_sf"/>
</dbReference>
<keyword evidence="5" id="KW-0030">Aminoacyl-tRNA synthetase</keyword>
<reference evidence="10" key="1">
    <citation type="submission" date="2023-07" db="EMBL/GenBank/DDBJ databases">
        <authorList>
            <consortium name="AG Swart"/>
            <person name="Singh M."/>
            <person name="Singh A."/>
            <person name="Seah K."/>
            <person name="Emmerich C."/>
        </authorList>
    </citation>
    <scope>NUCLEOTIDE SEQUENCE</scope>
    <source>
        <strain evidence="10">DP1</strain>
    </source>
</reference>
<sequence>MINRASFRSYIPLGHSQRTFARNIPNFRKYGQVKFDFKKIMDNIGLIEQNCRNRNAIGANPRVVSRYYDHYKQRRYEIDQLRRRRNEHAKAIKNIQSIADDDERSEKLRKYKNVGVSFKEDLKRYEDDLKIIEYNLMNETLKLPNKTHPDSPIGDEDKNEIIFVKGHKPQFDFEPKSHLEIGMQHDLFDFENGGKLTGSKFVFIKNQAALLEMALVNWALSKAISRGFNPIITPDVTKVDVLEGCGFQPRDEAGQTYIIQDDNTELALIGTSEAPLAGMLANEILFQKDFPLKYAAYSHCFRKEAGRGAVAKGMYRLHQFSKVELFVYCEPHDSDKIFDEMVNLQCEMLDELGLHYRGLNMASYELGASAYKKVDLECWFPSKNDFGEITSTSNCTSYQSRRFNIQYLKGQNEKVLAHTLNGTAAATPRLIMAIIENFQTENGGFIIPEALKPFYLGPDLKV</sequence>
<dbReference type="Gene3D" id="1.10.287.40">
    <property type="entry name" value="Serine-tRNA synthetase, tRNA binding domain"/>
    <property type="match status" value="1"/>
</dbReference>
<evidence type="ECO:0000256" key="6">
    <source>
        <dbReference type="ARBA" id="ARBA00031113"/>
    </source>
</evidence>
<organism evidence="10 11">
    <name type="scientific">Euplotes crassus</name>
    <dbReference type="NCBI Taxonomy" id="5936"/>
    <lineage>
        <taxon>Eukaryota</taxon>
        <taxon>Sar</taxon>
        <taxon>Alveolata</taxon>
        <taxon>Ciliophora</taxon>
        <taxon>Intramacronucleata</taxon>
        <taxon>Spirotrichea</taxon>
        <taxon>Hypotrichia</taxon>
        <taxon>Euplotida</taxon>
        <taxon>Euplotidae</taxon>
        <taxon>Moneuplotes</taxon>
    </lineage>
</organism>
<dbReference type="PANTHER" id="PTHR11778">
    <property type="entry name" value="SERYL-TRNA SYNTHETASE"/>
    <property type="match status" value="1"/>
</dbReference>
<evidence type="ECO:0000256" key="7">
    <source>
        <dbReference type="PIRSR" id="PIRSR001529-1"/>
    </source>
</evidence>
<feature type="binding site" evidence="8">
    <location>
        <begin position="388"/>
        <end position="391"/>
    </location>
    <ligand>
        <name>ATP</name>
        <dbReference type="ChEBI" id="CHEBI:30616"/>
    </ligand>
</feature>
<evidence type="ECO:0000259" key="9">
    <source>
        <dbReference type="PROSITE" id="PS50862"/>
    </source>
</evidence>
<dbReference type="PIRSF" id="PIRSF001529">
    <property type="entry name" value="Ser-tRNA-synth_IIa"/>
    <property type="match status" value="1"/>
</dbReference>
<evidence type="ECO:0000313" key="11">
    <source>
        <dbReference type="Proteomes" id="UP001295684"/>
    </source>
</evidence>